<proteinExistence type="predicted"/>
<feature type="compositionally biased region" description="Basic and acidic residues" evidence="1">
    <location>
        <begin position="105"/>
        <end position="116"/>
    </location>
</feature>
<keyword evidence="3" id="KW-1185">Reference proteome</keyword>
<feature type="compositionally biased region" description="Low complexity" evidence="1">
    <location>
        <begin position="294"/>
        <end position="306"/>
    </location>
</feature>
<feature type="compositionally biased region" description="Polar residues" evidence="1">
    <location>
        <begin position="151"/>
        <end position="171"/>
    </location>
</feature>
<dbReference type="EMBL" id="ML769427">
    <property type="protein sequence ID" value="KAE9403245.1"/>
    <property type="molecule type" value="Genomic_DNA"/>
</dbReference>
<name>A0A6A4I385_9AGAR</name>
<feature type="compositionally biased region" description="Polar residues" evidence="1">
    <location>
        <begin position="825"/>
        <end position="840"/>
    </location>
</feature>
<feature type="compositionally biased region" description="Basic and acidic residues" evidence="1">
    <location>
        <begin position="1015"/>
        <end position="1026"/>
    </location>
</feature>
<accession>A0A6A4I385</accession>
<dbReference type="Proteomes" id="UP000799118">
    <property type="component" value="Unassembled WGS sequence"/>
</dbReference>
<reference evidence="2" key="1">
    <citation type="journal article" date="2019" name="Environ. Microbiol.">
        <title>Fungal ecological strategies reflected in gene transcription - a case study of two litter decomposers.</title>
        <authorList>
            <person name="Barbi F."/>
            <person name="Kohler A."/>
            <person name="Barry K."/>
            <person name="Baskaran P."/>
            <person name="Daum C."/>
            <person name="Fauchery L."/>
            <person name="Ihrmark K."/>
            <person name="Kuo A."/>
            <person name="LaButti K."/>
            <person name="Lipzen A."/>
            <person name="Morin E."/>
            <person name="Grigoriev I.V."/>
            <person name="Henrissat B."/>
            <person name="Lindahl B."/>
            <person name="Martin F."/>
        </authorList>
    </citation>
    <scope>NUCLEOTIDE SEQUENCE</scope>
    <source>
        <strain evidence="2">JB14</strain>
    </source>
</reference>
<gene>
    <name evidence="2" type="ORF">BT96DRAFT_936603</name>
</gene>
<feature type="compositionally biased region" description="Polar residues" evidence="1">
    <location>
        <begin position="321"/>
        <end position="356"/>
    </location>
</feature>
<feature type="compositionally biased region" description="Polar residues" evidence="1">
    <location>
        <begin position="1"/>
        <end position="11"/>
    </location>
</feature>
<evidence type="ECO:0000256" key="1">
    <source>
        <dbReference type="SAM" id="MobiDB-lite"/>
    </source>
</evidence>
<feature type="compositionally biased region" description="Polar residues" evidence="1">
    <location>
        <begin position="372"/>
        <end position="388"/>
    </location>
</feature>
<feature type="region of interest" description="Disordered" evidence="1">
    <location>
        <begin position="437"/>
        <end position="563"/>
    </location>
</feature>
<feature type="compositionally biased region" description="Low complexity" evidence="1">
    <location>
        <begin position="261"/>
        <end position="270"/>
    </location>
</feature>
<protein>
    <submittedName>
        <fullName evidence="2">Uncharacterized protein</fullName>
    </submittedName>
</protein>
<feature type="compositionally biased region" description="Polar residues" evidence="1">
    <location>
        <begin position="41"/>
        <end position="64"/>
    </location>
</feature>
<feature type="region of interest" description="Disordered" evidence="1">
    <location>
        <begin position="92"/>
        <end position="116"/>
    </location>
</feature>
<feature type="compositionally biased region" description="Pro residues" evidence="1">
    <location>
        <begin position="29"/>
        <end position="40"/>
    </location>
</feature>
<feature type="compositionally biased region" description="Basic and acidic residues" evidence="1">
    <location>
        <begin position="782"/>
        <end position="796"/>
    </location>
</feature>
<feature type="compositionally biased region" description="Basic and acidic residues" evidence="1">
    <location>
        <begin position="540"/>
        <end position="553"/>
    </location>
</feature>
<feature type="compositionally biased region" description="Acidic residues" evidence="1">
    <location>
        <begin position="492"/>
        <end position="505"/>
    </location>
</feature>
<feature type="compositionally biased region" description="Low complexity" evidence="1">
    <location>
        <begin position="209"/>
        <end position="220"/>
    </location>
</feature>
<feature type="region of interest" description="Disordered" evidence="1">
    <location>
        <begin position="609"/>
        <end position="635"/>
    </location>
</feature>
<organism evidence="2 3">
    <name type="scientific">Gymnopus androsaceus JB14</name>
    <dbReference type="NCBI Taxonomy" id="1447944"/>
    <lineage>
        <taxon>Eukaryota</taxon>
        <taxon>Fungi</taxon>
        <taxon>Dikarya</taxon>
        <taxon>Basidiomycota</taxon>
        <taxon>Agaricomycotina</taxon>
        <taxon>Agaricomycetes</taxon>
        <taxon>Agaricomycetidae</taxon>
        <taxon>Agaricales</taxon>
        <taxon>Marasmiineae</taxon>
        <taxon>Omphalotaceae</taxon>
        <taxon>Gymnopus</taxon>
    </lineage>
</organism>
<feature type="compositionally biased region" description="Low complexity" evidence="1">
    <location>
        <begin position="966"/>
        <end position="997"/>
    </location>
</feature>
<feature type="compositionally biased region" description="Polar residues" evidence="1">
    <location>
        <begin position="609"/>
        <end position="623"/>
    </location>
</feature>
<evidence type="ECO:0000313" key="2">
    <source>
        <dbReference type="EMBL" id="KAE9403245.1"/>
    </source>
</evidence>
<feature type="region of interest" description="Disordered" evidence="1">
    <location>
        <begin position="1"/>
        <end position="69"/>
    </location>
</feature>
<feature type="compositionally biased region" description="Basic and acidic residues" evidence="1">
    <location>
        <begin position="625"/>
        <end position="635"/>
    </location>
</feature>
<dbReference type="OrthoDB" id="3358078at2759"/>
<dbReference type="AlphaFoldDB" id="A0A6A4I385"/>
<sequence length="1100" mass="118499">MTTRPRNTQRPLSAVYLGSDPLHLGSTPPGIPDLPEPPSPVSSTGSGLPSPPATNSTGSGSTGDPASIAVRGTRSMAMLNASNIKAFHAAFSHEHPEDDDDDYNDHDYDHGNENDQEHTAKLNRATSENALAIQRAMTLKERTRMTIDKLTSYSRNTPSPRHSLPDQTHSGSETEREALDRPVTPRITRSRLISAPASPAKALLGIKQSNSASSNSSDSPSRTRKRASMAMSDLAELTSGRRIRSPDVYETPQTSRRIPDVAQAALAAVASSRGRMSPTGTRKRQPLPREFFDASSASGSGSRRGSVSTKGTDYDDYANGRGSTEPTTLPRPSSTMKHLQLSPRQQKNLNSTLTHSSHSDIRSSTLRRHHQTGGQWVSEDMSSVASSRRTGEADGDYEELPNSRGRKPTLRTGGSAESALTVGAGRSLVGEGLKAAGLRNGGTLGRRSDIFDENTPLREKAARDRERAQRIERIERSISRTGSRSRSRVGWEDDADDDDDGEDEERFSSTHSRSRANGSDVRTRAGTFVGPRASTSMAIFDREREGVGGEPEPRTAPPHLRTYKSTYDLPLSRDALSRREIDLDLEAERERERAPSSLSRYATVSSPFGSRRFASNSTSNPGESLSHHHIPDRSDHNQLLHDSLRMFETHVARVPSTSSATTSDLLRNAQSIASTAEKLNLMTRISMSKALEAQINAEVDGGTGKSAVDVWRSIGADYRDQMRVSDELVRSVTDFLLGVGRAVKDMTGGDGHARSVSLDELGGRMARSNLGSDGGSTGSGRKSAESRKSWGDDVKRLSTGPNRSESVLSGGRPPSVLNREAPPTRTRQPNGNNGSSSTTPGRALMLSGTLDSQETIQGYDPSPTPASRMQSNRNGATLDRSRTLPPLSIPKPLAQLPSETLARRQTAATPASRRRPTTSGSTVRGGPFPLTSPNMPTTALTPHTVSNNDRQEFPLLRSDSASGGKSATTARSTVTFSRSSTVSALSGLQQQQQLAEQQRQRKRTQSNSSMSGPEAVERVSRADAPRITRTASGGEERGPTRTVGRQGDRPRMSLDGSGTLNGSVHPADRSAATSILNSTTSKTRERRKTVVDVWPRGGGS</sequence>
<feature type="compositionally biased region" description="Polar residues" evidence="1">
    <location>
        <begin position="865"/>
        <end position="875"/>
    </location>
</feature>
<feature type="compositionally biased region" description="Polar residues" evidence="1">
    <location>
        <begin position="931"/>
        <end position="948"/>
    </location>
</feature>
<feature type="region of interest" description="Disordered" evidence="1">
    <location>
        <begin position="151"/>
        <end position="418"/>
    </location>
</feature>
<evidence type="ECO:0000313" key="3">
    <source>
        <dbReference type="Proteomes" id="UP000799118"/>
    </source>
</evidence>
<feature type="region of interest" description="Disordered" evidence="1">
    <location>
        <begin position="764"/>
        <end position="1100"/>
    </location>
</feature>
<feature type="compositionally biased region" description="Basic and acidic residues" evidence="1">
    <location>
        <begin position="446"/>
        <end position="478"/>
    </location>
</feature>